<dbReference type="AlphaFoldDB" id="A0A158M539"/>
<gene>
    <name evidence="1" type="ORF">L497_1713</name>
</gene>
<proteinExistence type="predicted"/>
<dbReference type="PATRIC" id="fig|1331206.3.peg.1591"/>
<accession>A0A158M539</accession>
<protein>
    <submittedName>
        <fullName evidence="1">Putative lipoprotein</fullName>
    </submittedName>
</protein>
<evidence type="ECO:0000313" key="2">
    <source>
        <dbReference type="Proteomes" id="UP000026682"/>
    </source>
</evidence>
<name>A0A158M539_9BORD</name>
<evidence type="ECO:0000313" key="1">
    <source>
        <dbReference type="EMBL" id="KAK95349.1"/>
    </source>
</evidence>
<organism evidence="1 2">
    <name type="scientific">Bordetella holmesii CDC-H585-BH</name>
    <dbReference type="NCBI Taxonomy" id="1331206"/>
    <lineage>
        <taxon>Bacteria</taxon>
        <taxon>Pseudomonadati</taxon>
        <taxon>Pseudomonadota</taxon>
        <taxon>Betaproteobacteria</taxon>
        <taxon>Burkholderiales</taxon>
        <taxon>Alcaligenaceae</taxon>
        <taxon>Bordetella</taxon>
    </lineage>
</organism>
<keyword evidence="1" id="KW-0449">Lipoprotein</keyword>
<dbReference type="PROSITE" id="PS51257">
    <property type="entry name" value="PROKAR_LIPOPROTEIN"/>
    <property type="match status" value="1"/>
</dbReference>
<dbReference type="Proteomes" id="UP000026682">
    <property type="component" value="Unassembled WGS sequence"/>
</dbReference>
<reference evidence="1 2" key="1">
    <citation type="submission" date="2014-03" db="EMBL/GenBank/DDBJ databases">
        <title>Genome sequence of Bordetella holmseii.</title>
        <authorList>
            <person name="Harvill E."/>
            <person name="Goodfield L.L."/>
            <person name="Ivanov Y."/>
            <person name="Meyer J.A."/>
            <person name="Newth C."/>
            <person name="Cassiday P."/>
            <person name="Tondella M.L."/>
            <person name="Liao P."/>
            <person name="Zimmerman J."/>
            <person name="Meert K."/>
            <person name="Wessel D."/>
            <person name="Berger J."/>
            <person name="Dean J.M."/>
            <person name="Holubkov R."/>
            <person name="Burr J."/>
            <person name="Liu T."/>
            <person name="Brinkac L.M."/>
            <person name="Sanka R."/>
            <person name="Kim M."/>
            <person name="Losada L."/>
        </authorList>
    </citation>
    <scope>NUCLEOTIDE SEQUENCE [LARGE SCALE GENOMIC DNA]</scope>
    <source>
        <strain evidence="1 2">CDC-H585-BH</strain>
    </source>
</reference>
<sequence>MMTRAAAAALLGILGGCIVVPPGHGHGPGPYRYGPPQYYAPAYPAPYYR</sequence>
<dbReference type="EMBL" id="JFZZ01000059">
    <property type="protein sequence ID" value="KAK95349.1"/>
    <property type="molecule type" value="Genomic_DNA"/>
</dbReference>
<comment type="caution">
    <text evidence="1">The sequence shown here is derived from an EMBL/GenBank/DDBJ whole genome shotgun (WGS) entry which is preliminary data.</text>
</comment>